<evidence type="ECO:0000256" key="1">
    <source>
        <dbReference type="SAM" id="MobiDB-lite"/>
    </source>
</evidence>
<comment type="caution">
    <text evidence="2">The sequence shown here is derived from an EMBL/GenBank/DDBJ whole genome shotgun (WGS) entry which is preliminary data.</text>
</comment>
<dbReference type="AlphaFoldDB" id="A0A8H4ADQ2"/>
<accession>A0A8H4ADQ2</accession>
<protein>
    <submittedName>
        <fullName evidence="2">Uncharacterized protein</fullName>
    </submittedName>
</protein>
<gene>
    <name evidence="2" type="ORF">F8M41_023227</name>
</gene>
<evidence type="ECO:0000313" key="2">
    <source>
        <dbReference type="EMBL" id="KAF0483283.1"/>
    </source>
</evidence>
<feature type="compositionally biased region" description="Polar residues" evidence="1">
    <location>
        <begin position="79"/>
        <end position="101"/>
    </location>
</feature>
<feature type="region of interest" description="Disordered" evidence="1">
    <location>
        <begin position="1"/>
        <end position="104"/>
    </location>
</feature>
<dbReference type="Proteomes" id="UP000439903">
    <property type="component" value="Unassembled WGS sequence"/>
</dbReference>
<dbReference type="OrthoDB" id="2485824at2759"/>
<sequence>MSTRRVPLHEKNTTNKLSANNEIIEENDSEITRLPLSKKQKSQDKRPLGENITKKSTSSYTNMINCDNSDQEYQESIHDSSNLALDTDNDNITEPRLTSSLPIADERLSNDKEFEKLDSK</sequence>
<feature type="compositionally biased region" description="Polar residues" evidence="1">
    <location>
        <begin position="54"/>
        <end position="68"/>
    </location>
</feature>
<keyword evidence="3" id="KW-1185">Reference proteome</keyword>
<organism evidence="2 3">
    <name type="scientific">Gigaspora margarita</name>
    <dbReference type="NCBI Taxonomy" id="4874"/>
    <lineage>
        <taxon>Eukaryota</taxon>
        <taxon>Fungi</taxon>
        <taxon>Fungi incertae sedis</taxon>
        <taxon>Mucoromycota</taxon>
        <taxon>Glomeromycotina</taxon>
        <taxon>Glomeromycetes</taxon>
        <taxon>Diversisporales</taxon>
        <taxon>Gigasporaceae</taxon>
        <taxon>Gigaspora</taxon>
    </lineage>
</organism>
<dbReference type="EMBL" id="WTPW01000748">
    <property type="protein sequence ID" value="KAF0483283.1"/>
    <property type="molecule type" value="Genomic_DNA"/>
</dbReference>
<name>A0A8H4ADQ2_GIGMA</name>
<reference evidence="2 3" key="1">
    <citation type="journal article" date="2019" name="Environ. Microbiol.">
        <title>At the nexus of three kingdoms: the genome of the mycorrhizal fungus Gigaspora margarita provides insights into plant, endobacterial and fungal interactions.</title>
        <authorList>
            <person name="Venice F."/>
            <person name="Ghignone S."/>
            <person name="Salvioli di Fossalunga A."/>
            <person name="Amselem J."/>
            <person name="Novero M."/>
            <person name="Xianan X."/>
            <person name="Sedzielewska Toro K."/>
            <person name="Morin E."/>
            <person name="Lipzen A."/>
            <person name="Grigoriev I.V."/>
            <person name="Henrissat B."/>
            <person name="Martin F.M."/>
            <person name="Bonfante P."/>
        </authorList>
    </citation>
    <scope>NUCLEOTIDE SEQUENCE [LARGE SCALE GENOMIC DNA]</scope>
    <source>
        <strain evidence="2 3">BEG34</strain>
    </source>
</reference>
<evidence type="ECO:0000313" key="3">
    <source>
        <dbReference type="Proteomes" id="UP000439903"/>
    </source>
</evidence>
<proteinExistence type="predicted"/>